<dbReference type="Proteomes" id="UP000792457">
    <property type="component" value="Unassembled WGS sequence"/>
</dbReference>
<evidence type="ECO:0000256" key="6">
    <source>
        <dbReference type="SAM" id="MobiDB-lite"/>
    </source>
</evidence>
<comment type="similarity">
    <text evidence="2">Belongs to the UPF0239 family.</text>
</comment>
<evidence type="ECO:0000256" key="7">
    <source>
        <dbReference type="SAM" id="Phobius"/>
    </source>
</evidence>
<comment type="subcellular location">
    <subcellularLocation>
        <location evidence="1">Membrane</location>
        <topology evidence="1">Single-pass membrane protein</topology>
    </subcellularLocation>
</comment>
<organism evidence="8 9">
    <name type="scientific">Ladona fulva</name>
    <name type="common">Scarce chaser dragonfly</name>
    <name type="synonym">Libellula fulva</name>
    <dbReference type="NCBI Taxonomy" id="123851"/>
    <lineage>
        <taxon>Eukaryota</taxon>
        <taxon>Metazoa</taxon>
        <taxon>Ecdysozoa</taxon>
        <taxon>Arthropoda</taxon>
        <taxon>Hexapoda</taxon>
        <taxon>Insecta</taxon>
        <taxon>Pterygota</taxon>
        <taxon>Palaeoptera</taxon>
        <taxon>Odonata</taxon>
        <taxon>Epiprocta</taxon>
        <taxon>Anisoptera</taxon>
        <taxon>Libelluloidea</taxon>
        <taxon>Libellulidae</taxon>
        <taxon>Ladona</taxon>
    </lineage>
</organism>
<dbReference type="EMBL" id="KZ308689">
    <property type="protein sequence ID" value="KAG8233142.1"/>
    <property type="molecule type" value="Genomic_DNA"/>
</dbReference>
<dbReference type="PANTHER" id="PTHR14409">
    <property type="entry name" value="MANNOSIDASE, BETA A, LYSOSOMAL-LIKE, MANBAL PROTEIN"/>
    <property type="match status" value="1"/>
</dbReference>
<evidence type="ECO:0000256" key="4">
    <source>
        <dbReference type="ARBA" id="ARBA00022989"/>
    </source>
</evidence>
<sequence>MNEFHRMTESLFDTVLRCGLYLGALFQLICIAAVVIVPEQAGDVSCKDGDQSEDDVSDHSSPHTTPRRPHIYHRRKQDKKKRR</sequence>
<feature type="compositionally biased region" description="Basic residues" evidence="6">
    <location>
        <begin position="65"/>
        <end position="83"/>
    </location>
</feature>
<protein>
    <recommendedName>
        <fullName evidence="10">Protein anon-73B1</fullName>
    </recommendedName>
</protein>
<proteinExistence type="inferred from homology"/>
<dbReference type="InterPro" id="IPR009621">
    <property type="entry name" value="UPF0239"/>
</dbReference>
<evidence type="ECO:0000256" key="2">
    <source>
        <dbReference type="ARBA" id="ARBA00006839"/>
    </source>
</evidence>
<feature type="transmembrane region" description="Helical" evidence="7">
    <location>
        <begin position="20"/>
        <end position="37"/>
    </location>
</feature>
<reference evidence="8" key="1">
    <citation type="submission" date="2013-04" db="EMBL/GenBank/DDBJ databases">
        <authorList>
            <person name="Qu J."/>
            <person name="Murali S.C."/>
            <person name="Bandaranaike D."/>
            <person name="Bellair M."/>
            <person name="Blankenburg K."/>
            <person name="Chao H."/>
            <person name="Dinh H."/>
            <person name="Doddapaneni H."/>
            <person name="Downs B."/>
            <person name="Dugan-Rocha S."/>
            <person name="Elkadiri S."/>
            <person name="Gnanaolivu R.D."/>
            <person name="Hernandez B."/>
            <person name="Javaid M."/>
            <person name="Jayaseelan J.C."/>
            <person name="Lee S."/>
            <person name="Li M."/>
            <person name="Ming W."/>
            <person name="Munidasa M."/>
            <person name="Muniz J."/>
            <person name="Nguyen L."/>
            <person name="Ongeri F."/>
            <person name="Osuji N."/>
            <person name="Pu L.-L."/>
            <person name="Puazo M."/>
            <person name="Qu C."/>
            <person name="Quiroz J."/>
            <person name="Raj R."/>
            <person name="Weissenberger G."/>
            <person name="Xin Y."/>
            <person name="Zou X."/>
            <person name="Han Y."/>
            <person name="Richards S."/>
            <person name="Worley K."/>
            <person name="Muzny D."/>
            <person name="Gibbs R."/>
        </authorList>
    </citation>
    <scope>NUCLEOTIDE SEQUENCE</scope>
    <source>
        <strain evidence="8">Sampled in the wild</strain>
    </source>
</reference>
<gene>
    <name evidence="8" type="ORF">J437_LFUL010372</name>
</gene>
<name>A0A8K0KES9_LADFU</name>
<dbReference type="OrthoDB" id="10040809at2759"/>
<keyword evidence="5 7" id="KW-0472">Membrane</keyword>
<keyword evidence="9" id="KW-1185">Reference proteome</keyword>
<evidence type="ECO:0008006" key="10">
    <source>
        <dbReference type="Google" id="ProtNLM"/>
    </source>
</evidence>
<dbReference type="Pfam" id="PF06783">
    <property type="entry name" value="UPF0239"/>
    <property type="match status" value="1"/>
</dbReference>
<evidence type="ECO:0000256" key="5">
    <source>
        <dbReference type="ARBA" id="ARBA00023136"/>
    </source>
</evidence>
<dbReference type="AlphaFoldDB" id="A0A8K0KES9"/>
<evidence type="ECO:0000256" key="1">
    <source>
        <dbReference type="ARBA" id="ARBA00004167"/>
    </source>
</evidence>
<evidence type="ECO:0000313" key="9">
    <source>
        <dbReference type="Proteomes" id="UP000792457"/>
    </source>
</evidence>
<feature type="region of interest" description="Disordered" evidence="6">
    <location>
        <begin position="43"/>
        <end position="83"/>
    </location>
</feature>
<evidence type="ECO:0000256" key="3">
    <source>
        <dbReference type="ARBA" id="ARBA00022692"/>
    </source>
</evidence>
<reference evidence="8" key="2">
    <citation type="submission" date="2017-10" db="EMBL/GenBank/DDBJ databases">
        <title>Ladona fulva Genome sequencing and assembly.</title>
        <authorList>
            <person name="Murali S."/>
            <person name="Richards S."/>
            <person name="Bandaranaike D."/>
            <person name="Bellair M."/>
            <person name="Blankenburg K."/>
            <person name="Chao H."/>
            <person name="Dinh H."/>
            <person name="Doddapaneni H."/>
            <person name="Dugan-Rocha S."/>
            <person name="Elkadiri S."/>
            <person name="Gnanaolivu R."/>
            <person name="Hernandez B."/>
            <person name="Skinner E."/>
            <person name="Javaid M."/>
            <person name="Lee S."/>
            <person name="Li M."/>
            <person name="Ming W."/>
            <person name="Munidasa M."/>
            <person name="Muniz J."/>
            <person name="Nguyen L."/>
            <person name="Hughes D."/>
            <person name="Osuji N."/>
            <person name="Pu L.-L."/>
            <person name="Puazo M."/>
            <person name="Qu C."/>
            <person name="Quiroz J."/>
            <person name="Raj R."/>
            <person name="Weissenberger G."/>
            <person name="Xin Y."/>
            <person name="Zou X."/>
            <person name="Han Y."/>
            <person name="Worley K."/>
            <person name="Muzny D."/>
            <person name="Gibbs R."/>
        </authorList>
    </citation>
    <scope>NUCLEOTIDE SEQUENCE</scope>
    <source>
        <strain evidence="8">Sampled in the wild</strain>
    </source>
</reference>
<keyword evidence="4 7" id="KW-1133">Transmembrane helix</keyword>
<evidence type="ECO:0000313" key="8">
    <source>
        <dbReference type="EMBL" id="KAG8233142.1"/>
    </source>
</evidence>
<accession>A0A8K0KES9</accession>
<comment type="caution">
    <text evidence="8">The sequence shown here is derived from an EMBL/GenBank/DDBJ whole genome shotgun (WGS) entry which is preliminary data.</text>
</comment>
<keyword evidence="3 7" id="KW-0812">Transmembrane</keyword>
<dbReference type="PANTHER" id="PTHR14409:SF0">
    <property type="entry name" value="PROTEIN MANBAL"/>
    <property type="match status" value="1"/>
</dbReference>
<dbReference type="GO" id="GO:0016020">
    <property type="term" value="C:membrane"/>
    <property type="evidence" value="ECO:0007669"/>
    <property type="project" value="UniProtKB-SubCell"/>
</dbReference>